<name>A0A4Y6I6L1_9MOLU</name>
<evidence type="ECO:0000313" key="2">
    <source>
        <dbReference type="Proteomes" id="UP000315201"/>
    </source>
</evidence>
<dbReference type="RefSeq" id="WP_208664888.1">
    <property type="nucleotide sequence ID" value="NZ_CP041147.1"/>
</dbReference>
<dbReference type="Proteomes" id="UP000315201">
    <property type="component" value="Chromosome"/>
</dbReference>
<evidence type="ECO:0000313" key="1">
    <source>
        <dbReference type="EMBL" id="QDF64839.1"/>
    </source>
</evidence>
<proteinExistence type="predicted"/>
<dbReference type="AlphaFoldDB" id="A0A4Y6I6L1"/>
<reference evidence="1 2" key="1">
    <citation type="submission" date="2019-06" db="EMBL/GenBank/DDBJ databases">
        <title>Mycoplasma nasistruthionis sp. nov. str Ms03.</title>
        <authorList>
            <person name="Botes A."/>
        </authorList>
    </citation>
    <scope>NUCLEOTIDE SEQUENCE [LARGE SCALE GENOMIC DNA]</scope>
    <source>
        <strain evidence="1 2">Ms03</strain>
    </source>
</reference>
<organism evidence="1 2">
    <name type="scientific">Mycoplasma nasistruthionis</name>
    <dbReference type="NCBI Taxonomy" id="353852"/>
    <lineage>
        <taxon>Bacteria</taxon>
        <taxon>Bacillati</taxon>
        <taxon>Mycoplasmatota</taxon>
        <taxon>Mollicutes</taxon>
        <taxon>Mycoplasmataceae</taxon>
        <taxon>Mycoplasma</taxon>
    </lineage>
</organism>
<dbReference type="EMBL" id="CP041147">
    <property type="protein sequence ID" value="QDF64839.1"/>
    <property type="molecule type" value="Genomic_DNA"/>
</dbReference>
<keyword evidence="2" id="KW-1185">Reference proteome</keyword>
<protein>
    <submittedName>
        <fullName evidence="1">Uncharacterized protein</fullName>
    </submittedName>
</protein>
<sequence length="386" mass="44861">MNNTNKNRLKQVVILTWGKQISSLKNSKNLDFITFNIPFQVLENLSNDADLYKYLTDNLKVANSDLSELIFLNVFNLSQVEFNNTFLKKLFNKIFTFVFKNLHGINISLIDNNVILNFLDSYCNANFSTSFSSLNHQLIILDELLANNSVLNKNQLQTLVGLNLNNLFMSYAELVNQSEFKKPLKIDELNSIDSQLQNQEDSFLNYYSYQSNKKDWYSDSINGLLNSSIFYKASNENITLYLTLVYDKKANKELFKKFVANLFNKLNQTNKLTKDSFFLSFKPVNVNPKFPFFKVQAFISSSYSPFLKSESMQKFLNSCLKAQTLFNNNESPFAYSLCQNNQFQDTSLDFKQITRQVDGLEKHNDFPQPINISKSNKTPNYKDWYK</sequence>
<accession>A0A4Y6I6L1</accession>
<gene>
    <name evidence="1" type="ORF">FIV53_00735</name>
</gene>